<name>A0A178MA73_9CHLR</name>
<dbReference type="Gene3D" id="3.30.930.10">
    <property type="entry name" value="Bira Bifunctional Protein, Domain 2"/>
    <property type="match status" value="1"/>
</dbReference>
<evidence type="ECO:0000256" key="8">
    <source>
        <dbReference type="PIRSR" id="PIRSR016262-1"/>
    </source>
</evidence>
<dbReference type="GO" id="GO:0005737">
    <property type="term" value="C:cytoplasm"/>
    <property type="evidence" value="ECO:0007669"/>
    <property type="project" value="UniProtKB-SubCell"/>
</dbReference>
<dbReference type="FunFam" id="3.30.930.10:FF:000189">
    <property type="entry name" value="Octanoyltransferase"/>
    <property type="match status" value="1"/>
</dbReference>
<protein>
    <recommendedName>
        <fullName evidence="6 7">Octanoyltransferase</fullName>
        <ecNumber evidence="6 7">2.3.1.181</ecNumber>
    </recommendedName>
    <alternativeName>
        <fullName evidence="6">Lipoate-protein ligase B</fullName>
    </alternativeName>
    <alternativeName>
        <fullName evidence="6">Lipoyl/octanoyl transferase</fullName>
    </alternativeName>
    <alternativeName>
        <fullName evidence="6">Octanoyl-[acyl-carrier-protein]-protein N-octanoyltransferase</fullName>
    </alternativeName>
</protein>
<organism evidence="12 13">
    <name type="scientific">Chloroflexus islandicus</name>
    <dbReference type="NCBI Taxonomy" id="1707952"/>
    <lineage>
        <taxon>Bacteria</taxon>
        <taxon>Bacillati</taxon>
        <taxon>Chloroflexota</taxon>
        <taxon>Chloroflexia</taxon>
        <taxon>Chloroflexales</taxon>
        <taxon>Chloroflexineae</taxon>
        <taxon>Chloroflexaceae</taxon>
        <taxon>Chloroflexus</taxon>
    </lineage>
</organism>
<dbReference type="PIRSF" id="PIRSF016262">
    <property type="entry name" value="LPLase"/>
    <property type="match status" value="1"/>
</dbReference>
<feature type="binding site" evidence="6 9">
    <location>
        <begin position="76"/>
        <end position="83"/>
    </location>
    <ligand>
        <name>substrate</name>
    </ligand>
</feature>
<dbReference type="InterPro" id="IPR020605">
    <property type="entry name" value="Octanoyltransferase_CS"/>
</dbReference>
<evidence type="ECO:0000256" key="4">
    <source>
        <dbReference type="ARBA" id="ARBA00023315"/>
    </source>
</evidence>
<dbReference type="PANTHER" id="PTHR10993">
    <property type="entry name" value="OCTANOYLTRANSFERASE"/>
    <property type="match status" value="1"/>
</dbReference>
<dbReference type="CDD" id="cd16444">
    <property type="entry name" value="LipB"/>
    <property type="match status" value="1"/>
</dbReference>
<dbReference type="InterPro" id="IPR000544">
    <property type="entry name" value="Octanoyltransferase"/>
</dbReference>
<keyword evidence="4 6" id="KW-0012">Acyltransferase</keyword>
<keyword evidence="2 6" id="KW-0963">Cytoplasm</keyword>
<evidence type="ECO:0000256" key="6">
    <source>
        <dbReference type="HAMAP-Rule" id="MF_00013"/>
    </source>
</evidence>
<feature type="domain" description="BPL/LPL catalytic" evidence="11">
    <location>
        <begin position="31"/>
        <end position="216"/>
    </location>
</feature>
<dbReference type="RefSeq" id="WP_066787664.1">
    <property type="nucleotide sequence ID" value="NZ_LWQS01000055.1"/>
</dbReference>
<comment type="catalytic activity">
    <reaction evidence="6 7">
        <text>octanoyl-[ACP] + L-lysyl-[protein] = N(6)-octanoyl-L-lysyl-[protein] + holo-[ACP] + H(+)</text>
        <dbReference type="Rhea" id="RHEA:17665"/>
        <dbReference type="Rhea" id="RHEA-COMP:9636"/>
        <dbReference type="Rhea" id="RHEA-COMP:9685"/>
        <dbReference type="Rhea" id="RHEA-COMP:9752"/>
        <dbReference type="Rhea" id="RHEA-COMP:9928"/>
        <dbReference type="ChEBI" id="CHEBI:15378"/>
        <dbReference type="ChEBI" id="CHEBI:29969"/>
        <dbReference type="ChEBI" id="CHEBI:64479"/>
        <dbReference type="ChEBI" id="CHEBI:78463"/>
        <dbReference type="ChEBI" id="CHEBI:78809"/>
        <dbReference type="EC" id="2.3.1.181"/>
    </reaction>
</comment>
<dbReference type="AlphaFoldDB" id="A0A178MA73"/>
<evidence type="ECO:0000313" key="12">
    <source>
        <dbReference type="EMBL" id="OAN45443.1"/>
    </source>
</evidence>
<evidence type="ECO:0000256" key="1">
    <source>
        <dbReference type="ARBA" id="ARBA00004821"/>
    </source>
</evidence>
<gene>
    <name evidence="6" type="primary">lipB</name>
    <name evidence="12" type="ORF">A6A03_14790</name>
</gene>
<dbReference type="InterPro" id="IPR045864">
    <property type="entry name" value="aa-tRNA-synth_II/BPL/LPL"/>
</dbReference>
<reference evidence="12 13" key="1">
    <citation type="submission" date="2016-04" db="EMBL/GenBank/DDBJ databases">
        <title>Chloroflexus islandicus sp. nov., a thermophilic filamentous anoxygenic phototrophic bacterium from geyser Strokkur (Iceland).</title>
        <authorList>
            <person name="Gaisin V.A."/>
            <person name="Kalashnikov A.M."/>
            <person name="Sukhacheva M.V."/>
            <person name="Grouzdev D.S."/>
            <person name="Ivanov T.M."/>
            <person name="Kuznetsov B."/>
            <person name="Gorlenko V.M."/>
        </authorList>
    </citation>
    <scope>NUCLEOTIDE SEQUENCE [LARGE SCALE GENOMIC DNA]</scope>
    <source>
        <strain evidence="13">isl-2</strain>
    </source>
</reference>
<dbReference type="InterPro" id="IPR004143">
    <property type="entry name" value="BPL_LPL_catalytic"/>
</dbReference>
<dbReference type="SUPFAM" id="SSF55681">
    <property type="entry name" value="Class II aaRS and biotin synthetases"/>
    <property type="match status" value="1"/>
</dbReference>
<dbReference type="PANTHER" id="PTHR10993:SF7">
    <property type="entry name" value="LIPOYLTRANSFERASE 2, MITOCHONDRIAL-RELATED"/>
    <property type="match status" value="1"/>
</dbReference>
<dbReference type="PROSITE" id="PS01313">
    <property type="entry name" value="LIPB"/>
    <property type="match status" value="1"/>
</dbReference>
<dbReference type="OrthoDB" id="9787061at2"/>
<keyword evidence="3 6" id="KW-0808">Transferase</keyword>
<dbReference type="NCBIfam" id="TIGR00214">
    <property type="entry name" value="lipB"/>
    <property type="match status" value="1"/>
</dbReference>
<evidence type="ECO:0000259" key="11">
    <source>
        <dbReference type="PROSITE" id="PS51733"/>
    </source>
</evidence>
<comment type="caution">
    <text evidence="12">The sequence shown here is derived from an EMBL/GenBank/DDBJ whole genome shotgun (WGS) entry which is preliminary data.</text>
</comment>
<dbReference type="PROSITE" id="PS51733">
    <property type="entry name" value="BPL_LPL_CATALYTIC"/>
    <property type="match status" value="1"/>
</dbReference>
<dbReference type="STRING" id="1707952.A6A03_14790"/>
<evidence type="ECO:0000256" key="7">
    <source>
        <dbReference type="PIRNR" id="PIRNR016262"/>
    </source>
</evidence>
<feature type="site" description="Lowers pKa of active site Cys" evidence="6 10">
    <location>
        <position position="142"/>
    </location>
</feature>
<comment type="miscellaneous">
    <text evidence="6">In the reaction, the free carboxyl group of octanoic acid is attached via an amide linkage to the epsilon-amino group of a specific lysine residue of lipoyl domains of lipoate-dependent enzymes.</text>
</comment>
<comment type="similarity">
    <text evidence="6 7">Belongs to the LipB family.</text>
</comment>
<feature type="binding site" evidence="6 9">
    <location>
        <begin position="145"/>
        <end position="147"/>
    </location>
    <ligand>
        <name>substrate</name>
    </ligand>
</feature>
<dbReference type="UniPathway" id="UPA00538">
    <property type="reaction ID" value="UER00592"/>
</dbReference>
<proteinExistence type="inferred from homology"/>
<accession>A0A178MA73</accession>
<dbReference type="EMBL" id="LWQS01000055">
    <property type="protein sequence ID" value="OAN45443.1"/>
    <property type="molecule type" value="Genomic_DNA"/>
</dbReference>
<evidence type="ECO:0000256" key="9">
    <source>
        <dbReference type="PIRSR" id="PIRSR016262-2"/>
    </source>
</evidence>
<comment type="pathway">
    <text evidence="1 6 7">Protein modification; protein lipoylation via endogenous pathway; protein N(6)-(lipoyl)lysine from octanoyl-[acyl-carrier-protein]: step 1/2.</text>
</comment>
<dbReference type="Proteomes" id="UP000078287">
    <property type="component" value="Unassembled WGS sequence"/>
</dbReference>
<dbReference type="EC" id="2.3.1.181" evidence="6 7"/>
<evidence type="ECO:0000256" key="10">
    <source>
        <dbReference type="PIRSR" id="PIRSR016262-3"/>
    </source>
</evidence>
<comment type="function">
    <text evidence="5 6 7">Catalyzes the transfer of endogenously produced octanoic acid from octanoyl-acyl-carrier-protein onto the lipoyl domains of lipoate-dependent enzymes. Lipoyl-ACP can also act as a substrate although octanoyl-ACP is likely to be the physiological substrate.</text>
</comment>
<evidence type="ECO:0000313" key="13">
    <source>
        <dbReference type="Proteomes" id="UP000078287"/>
    </source>
</evidence>
<dbReference type="GO" id="GO:0033819">
    <property type="term" value="F:lipoyl(octanoyl) transferase activity"/>
    <property type="evidence" value="ECO:0007669"/>
    <property type="project" value="UniProtKB-EC"/>
</dbReference>
<dbReference type="Pfam" id="PF21948">
    <property type="entry name" value="LplA-B_cat"/>
    <property type="match status" value="1"/>
</dbReference>
<dbReference type="GO" id="GO:0009249">
    <property type="term" value="P:protein lipoylation"/>
    <property type="evidence" value="ECO:0007669"/>
    <property type="project" value="InterPro"/>
</dbReference>
<sequence length="224" mass="23671">MRTLTVHHLGFMEYTAAWEVQRQLARQRSSGQIGDTLLLVEHPPVITLGNKARPDHIRAAPEALAERGVAVVQSDRGGEVTYHAPGQLVAYPIFKLSQHGSDVGRYVRGLEESVIRVLASYGITGERVAGLTGVWVRGGAAKICAIGVKLSASGVTTHGLALNVDPDLSGFDLIVPCGITDRGVTSLAAELGAAPPLAEVAERLVGQIGEVFDLQPVATVQRSV</sequence>
<comment type="subcellular location">
    <subcellularLocation>
        <location evidence="6">Cytoplasm</location>
    </subcellularLocation>
</comment>
<evidence type="ECO:0000256" key="3">
    <source>
        <dbReference type="ARBA" id="ARBA00022679"/>
    </source>
</evidence>
<evidence type="ECO:0000256" key="2">
    <source>
        <dbReference type="ARBA" id="ARBA00022490"/>
    </source>
</evidence>
<feature type="active site" description="Acyl-thioester intermediate" evidence="6 8">
    <location>
        <position position="177"/>
    </location>
</feature>
<dbReference type="NCBIfam" id="NF010925">
    <property type="entry name" value="PRK14345.1"/>
    <property type="match status" value="1"/>
</dbReference>
<feature type="binding site" evidence="6 9">
    <location>
        <begin position="159"/>
        <end position="161"/>
    </location>
    <ligand>
        <name>substrate</name>
    </ligand>
</feature>
<dbReference type="HAMAP" id="MF_00013">
    <property type="entry name" value="LipB"/>
    <property type="match status" value="1"/>
</dbReference>
<evidence type="ECO:0000256" key="5">
    <source>
        <dbReference type="ARBA" id="ARBA00024732"/>
    </source>
</evidence>
<keyword evidence="13" id="KW-1185">Reference proteome</keyword>